<sequence length="394" mass="44744">MWVPVAGLPSLLALSALTRGGRFCILRFGAARRKDVLAGNRRGLSDIHPQLLSNVGFGKSSSRVYRCRSEIKRYITSPRLAETLVQILQGKGDASQPILECNPGPGILTQALLGSGAKVIALESDKTFIPQLESLGKNLGGKLEVVYCDFFKLDPRSRGIVTPPVMTSEMLFQNLGIEALSWSKGSPFKVIGILPTKSERNTLWKIFHDLYSCTSIYKYGRIELNLFITEKECQKLLANPRTPNLYQALSVLCQIACGIKVLNKLPWSSFETYTTNGQLEKQKHRELVEQNMCLIQLTPHRDLFTGNLTPFNYDVFFHMLRQCFMKRNAKLVDHLHSLSPIDALHILKQIKKNKNVKVIDMYPQDFHRLFETIECSKEDTCKWLYDDFMEDVIL</sequence>
<dbReference type="GO" id="GO:0042645">
    <property type="term" value="C:mitochondrial nucleoid"/>
    <property type="evidence" value="ECO:0007669"/>
    <property type="project" value="Ensembl"/>
</dbReference>
<dbReference type="KEGG" id="cdk:105099510"/>
<dbReference type="EC" id="2.1.1.-" evidence="14"/>
<keyword evidence="9" id="KW-0496">Mitochondrion</keyword>
<comment type="catalytic activity">
    <reaction evidence="11">
        <text>adenosine in rRNA + S-adenosyl-L-methionine = N(6)-methyladenosine in rRNA + S-adenosyl-L-homocysteine + H(+)</text>
        <dbReference type="Rhea" id="RHEA:58728"/>
        <dbReference type="Rhea" id="RHEA-COMP:15198"/>
        <dbReference type="Rhea" id="RHEA-COMP:15199"/>
        <dbReference type="ChEBI" id="CHEBI:15378"/>
        <dbReference type="ChEBI" id="CHEBI:57856"/>
        <dbReference type="ChEBI" id="CHEBI:59789"/>
        <dbReference type="ChEBI" id="CHEBI:74411"/>
        <dbReference type="ChEBI" id="CHEBI:74449"/>
    </reaction>
</comment>
<comment type="caution">
    <text evidence="17">The sequence shown here is derived from an EMBL/GenBank/DDBJ whole genome shotgun (WGS) entry which is preliminary data.</text>
</comment>
<dbReference type="PROSITE" id="PS51689">
    <property type="entry name" value="SAM_RNA_A_N6_MT"/>
    <property type="match status" value="1"/>
</dbReference>
<keyword evidence="6 13" id="KW-0694">RNA-binding</keyword>
<name>A0A5N4CIT0_CAMDR</name>
<dbReference type="AlphaFoldDB" id="A0A5N4CIT0"/>
<dbReference type="PANTHER" id="PTHR11727:SF13">
    <property type="entry name" value="DIMETHYLADENOSINE TRANSFERASE 2, MITOCHONDRIAL"/>
    <property type="match status" value="1"/>
</dbReference>
<keyword evidence="15" id="KW-0732">Signal</keyword>
<dbReference type="Proteomes" id="UP000299084">
    <property type="component" value="Unassembled WGS sequence"/>
</dbReference>
<feature type="binding site" evidence="13">
    <location>
        <position position="149"/>
    </location>
    <ligand>
        <name>S-adenosyl-L-methionine</name>
        <dbReference type="ChEBI" id="CHEBI:59789"/>
    </ligand>
</feature>
<evidence type="ECO:0000256" key="7">
    <source>
        <dbReference type="ARBA" id="ARBA00022946"/>
    </source>
</evidence>
<keyword evidence="4 13" id="KW-0808">Transferase</keyword>
<proteinExistence type="inferred from homology"/>
<dbReference type="PIRSF" id="PIRSF027833">
    <property type="entry name" value="MtTFB2"/>
    <property type="match status" value="1"/>
</dbReference>
<keyword evidence="3 13" id="KW-0489">Methyltransferase</keyword>
<evidence type="ECO:0000256" key="12">
    <source>
        <dbReference type="ARBA" id="ARBA00062295"/>
    </source>
</evidence>
<dbReference type="FunFam" id="3.40.50.150:FF:000209">
    <property type="entry name" value="rRNA adenine N(6)-methyltransferase"/>
    <property type="match status" value="1"/>
</dbReference>
<comment type="subunit">
    <text evidence="12">Homodimer. Component of the mitochondrial transcription initiation complex, composed at least of TFB2M, TFAM and POLRMT. In this complex TFAM recruits POLRMT to the promoter whereas TFB2M induces structural changes in POLRMT to enable promoter opening and trapping of the DNA non-template strand. Interacts with mitochondrial RNA polymerase POLRMT. Interacts with TFAM.</text>
</comment>
<dbReference type="SMART" id="SM00650">
    <property type="entry name" value="rADc"/>
    <property type="match status" value="1"/>
</dbReference>
<evidence type="ECO:0000256" key="14">
    <source>
        <dbReference type="RuleBase" id="RU362106"/>
    </source>
</evidence>
<evidence type="ECO:0000256" key="15">
    <source>
        <dbReference type="SAM" id="SignalP"/>
    </source>
</evidence>
<dbReference type="Pfam" id="PF00398">
    <property type="entry name" value="RrnaAD"/>
    <property type="match status" value="1"/>
</dbReference>
<dbReference type="SUPFAM" id="SSF53335">
    <property type="entry name" value="S-adenosyl-L-methionine-dependent methyltransferases"/>
    <property type="match status" value="1"/>
</dbReference>
<evidence type="ECO:0000256" key="10">
    <source>
        <dbReference type="ARBA" id="ARBA00023163"/>
    </source>
</evidence>
<evidence type="ECO:0000256" key="2">
    <source>
        <dbReference type="ARBA" id="ARBA00022552"/>
    </source>
</evidence>
<keyword evidence="8" id="KW-0805">Transcription regulation</keyword>
<feature type="domain" description="Ribosomal RNA adenine methylase transferase N-terminal" evidence="16">
    <location>
        <begin position="80"/>
        <end position="274"/>
    </location>
</feature>
<evidence type="ECO:0000256" key="13">
    <source>
        <dbReference type="PROSITE-ProRule" id="PRU01026"/>
    </source>
</evidence>
<feature type="chain" id="PRO_5024385494" description="rRNA adenine N(6)-methyltransferase" evidence="15">
    <location>
        <begin position="21"/>
        <end position="394"/>
    </location>
</feature>
<organism evidence="17 18">
    <name type="scientific">Camelus dromedarius</name>
    <name type="common">Dromedary</name>
    <name type="synonym">Arabian camel</name>
    <dbReference type="NCBI Taxonomy" id="9838"/>
    <lineage>
        <taxon>Eukaryota</taxon>
        <taxon>Metazoa</taxon>
        <taxon>Chordata</taxon>
        <taxon>Craniata</taxon>
        <taxon>Vertebrata</taxon>
        <taxon>Euteleostomi</taxon>
        <taxon>Mammalia</taxon>
        <taxon>Eutheria</taxon>
        <taxon>Laurasiatheria</taxon>
        <taxon>Artiodactyla</taxon>
        <taxon>Tylopoda</taxon>
        <taxon>Camelidae</taxon>
        <taxon>Camelus</taxon>
    </lineage>
</organism>
<evidence type="ECO:0000256" key="5">
    <source>
        <dbReference type="ARBA" id="ARBA00022691"/>
    </source>
</evidence>
<dbReference type="InterPro" id="IPR029063">
    <property type="entry name" value="SAM-dependent_MTases_sf"/>
</dbReference>
<evidence type="ECO:0000256" key="1">
    <source>
        <dbReference type="ARBA" id="ARBA00004173"/>
    </source>
</evidence>
<evidence type="ECO:0000256" key="9">
    <source>
        <dbReference type="ARBA" id="ARBA00023128"/>
    </source>
</evidence>
<dbReference type="GO" id="GO:0034246">
    <property type="term" value="F:mitochondrial transcription factor activity"/>
    <property type="evidence" value="ECO:0007669"/>
    <property type="project" value="Ensembl"/>
</dbReference>
<evidence type="ECO:0000259" key="16">
    <source>
        <dbReference type="SMART" id="SM00650"/>
    </source>
</evidence>
<dbReference type="OrthoDB" id="9895503at2759"/>
<dbReference type="EMBL" id="JWIN03000023">
    <property type="protein sequence ID" value="KAB1258826.1"/>
    <property type="molecule type" value="Genomic_DNA"/>
</dbReference>
<evidence type="ECO:0000256" key="6">
    <source>
        <dbReference type="ARBA" id="ARBA00022884"/>
    </source>
</evidence>
<keyword evidence="2 14" id="KW-0698">rRNA processing</keyword>
<dbReference type="InterPro" id="IPR020598">
    <property type="entry name" value="rRNA_Ade_methylase_Trfase_N"/>
</dbReference>
<keyword evidence="18" id="KW-1185">Reference proteome</keyword>
<reference evidence="17 18" key="1">
    <citation type="journal article" date="2019" name="Mol. Ecol. Resour.">
        <title>Improving Illumina assemblies with Hi-C and long reads: an example with the North African dromedary.</title>
        <authorList>
            <person name="Elbers J.P."/>
            <person name="Rogers M.F."/>
            <person name="Perelman P.L."/>
            <person name="Proskuryakova A.A."/>
            <person name="Serdyukova N.A."/>
            <person name="Johnson W.E."/>
            <person name="Horin P."/>
            <person name="Corander J."/>
            <person name="Murphy D."/>
            <person name="Burger P.A."/>
        </authorList>
    </citation>
    <scope>NUCLEOTIDE SEQUENCE [LARGE SCALE GENOMIC DNA]</scope>
    <source>
        <strain evidence="17">Drom800</strain>
        <tissue evidence="17">Blood</tissue>
    </source>
</reference>
<dbReference type="STRING" id="9838.ENSCDRP00005014522"/>
<dbReference type="GO" id="GO:0003723">
    <property type="term" value="F:RNA binding"/>
    <property type="evidence" value="ECO:0007669"/>
    <property type="project" value="UniProtKB-UniRule"/>
</dbReference>
<dbReference type="GO" id="GO:0008988">
    <property type="term" value="F:rRNA (adenine-N6-)-methyltransferase activity"/>
    <property type="evidence" value="ECO:0007669"/>
    <property type="project" value="RHEA"/>
</dbReference>
<comment type="subcellular location">
    <subcellularLocation>
        <location evidence="1">Mitochondrion</location>
    </subcellularLocation>
</comment>
<comment type="caution">
    <text evidence="13">Lacks conserved residue(s) required for the propagation of feature annotation.</text>
</comment>
<dbReference type="InterPro" id="IPR001737">
    <property type="entry name" value="KsgA/Erm"/>
</dbReference>
<keyword evidence="10" id="KW-0804">Transcription</keyword>
<feature type="signal peptide" evidence="15">
    <location>
        <begin position="1"/>
        <end position="20"/>
    </location>
</feature>
<evidence type="ECO:0000256" key="8">
    <source>
        <dbReference type="ARBA" id="ARBA00023015"/>
    </source>
</evidence>
<dbReference type="GO" id="GO:0000179">
    <property type="term" value="F:rRNA (adenine-N6,N6-)-dimethyltransferase activity"/>
    <property type="evidence" value="ECO:0007669"/>
    <property type="project" value="UniProtKB-UniRule"/>
</dbReference>
<evidence type="ECO:0000313" key="17">
    <source>
        <dbReference type="EMBL" id="KAB1258826.1"/>
    </source>
</evidence>
<comment type="similarity">
    <text evidence="13 14">Belongs to the class I-like SAM-binding methyltransferase superfamily. rRNA adenine N(6)-methyltransferase family.</text>
</comment>
<evidence type="ECO:0000256" key="11">
    <source>
        <dbReference type="ARBA" id="ARBA00052995"/>
    </source>
</evidence>
<dbReference type="Gene3D" id="3.40.50.150">
    <property type="entry name" value="Vaccinia Virus protein VP39"/>
    <property type="match status" value="1"/>
</dbReference>
<feature type="binding site" evidence="13">
    <location>
        <position position="75"/>
    </location>
    <ligand>
        <name>S-adenosyl-L-methionine</name>
        <dbReference type="ChEBI" id="CHEBI:59789"/>
    </ligand>
</feature>
<feature type="binding site" evidence="13">
    <location>
        <position position="123"/>
    </location>
    <ligand>
        <name>S-adenosyl-L-methionine</name>
        <dbReference type="ChEBI" id="CHEBI:59789"/>
    </ligand>
</feature>
<gene>
    <name evidence="17" type="ORF">Cadr_000023256</name>
</gene>
<evidence type="ECO:0000313" key="18">
    <source>
        <dbReference type="Proteomes" id="UP000299084"/>
    </source>
</evidence>
<evidence type="ECO:0000256" key="4">
    <source>
        <dbReference type="ARBA" id="ARBA00022679"/>
    </source>
</evidence>
<evidence type="ECO:0000256" key="3">
    <source>
        <dbReference type="ARBA" id="ARBA00022603"/>
    </source>
</evidence>
<dbReference type="PANTHER" id="PTHR11727">
    <property type="entry name" value="DIMETHYLADENOSINE TRANSFERASE"/>
    <property type="match status" value="1"/>
</dbReference>
<dbReference type="GO" id="GO:0006391">
    <property type="term" value="P:transcription initiation at mitochondrial promoter"/>
    <property type="evidence" value="ECO:0007669"/>
    <property type="project" value="Ensembl"/>
</dbReference>
<protein>
    <recommendedName>
        <fullName evidence="14">rRNA adenine N(6)-methyltransferase</fullName>
        <ecNumber evidence="14">2.1.1.-</ecNumber>
    </recommendedName>
</protein>
<keyword evidence="5 13" id="KW-0949">S-adenosyl-L-methionine</keyword>
<keyword evidence="7" id="KW-0809">Transit peptide</keyword>
<accession>A0A5N4CIT0</accession>